<dbReference type="RefSeq" id="WP_039732330.1">
    <property type="nucleotide sequence ID" value="NZ_JUFX02000268.1"/>
</dbReference>
<evidence type="ECO:0000313" key="3">
    <source>
        <dbReference type="EMBL" id="KPH85018.1"/>
    </source>
</evidence>
<dbReference type="GO" id="GO:0008270">
    <property type="term" value="F:zinc ion binding"/>
    <property type="evidence" value="ECO:0007669"/>
    <property type="project" value="InterPro"/>
</dbReference>
<organism evidence="3 4">
    <name type="scientific">Komagataeibacter intermedius AF2</name>
    <dbReference type="NCBI Taxonomy" id="1458464"/>
    <lineage>
        <taxon>Bacteria</taxon>
        <taxon>Pseudomonadati</taxon>
        <taxon>Pseudomonadota</taxon>
        <taxon>Alphaproteobacteria</taxon>
        <taxon>Acetobacterales</taxon>
        <taxon>Acetobacteraceae</taxon>
        <taxon>Komagataeibacter</taxon>
    </lineage>
</organism>
<feature type="region of interest" description="Disordered" evidence="2">
    <location>
        <begin position="139"/>
        <end position="228"/>
    </location>
</feature>
<comment type="caution">
    <text evidence="3">The sequence shown here is derived from an EMBL/GenBank/DDBJ whole genome shotgun (WGS) entry which is preliminary data.</text>
</comment>
<evidence type="ECO:0000256" key="1">
    <source>
        <dbReference type="ARBA" id="ARBA00007031"/>
    </source>
</evidence>
<dbReference type="Gene3D" id="1.10.10.1550">
    <property type="entry name" value="ROS/MUCR transcriptional regulator protein"/>
    <property type="match status" value="1"/>
</dbReference>
<gene>
    <name evidence="3" type="ORF">GLUCOINTEAF2_0203644</name>
</gene>
<dbReference type="AlphaFoldDB" id="A0A0N1FI35"/>
<dbReference type="InterPro" id="IPR008807">
    <property type="entry name" value="ROS_MUCR"/>
</dbReference>
<dbReference type="InterPro" id="IPR041920">
    <property type="entry name" value="ROS/MUCR_sf"/>
</dbReference>
<proteinExistence type="inferred from homology"/>
<accession>A0A0N1FI35</accession>
<dbReference type="GO" id="GO:0006355">
    <property type="term" value="P:regulation of DNA-templated transcription"/>
    <property type="evidence" value="ECO:0007669"/>
    <property type="project" value="InterPro"/>
</dbReference>
<reference evidence="3 4" key="1">
    <citation type="submission" date="2015-07" db="EMBL/GenBank/DDBJ databases">
        <title>Draft Genome Sequence of Komagataeibacter intermedius Strain AF2, Isolated from Kombucha Tea.</title>
        <authorList>
            <person name="Santos R.A."/>
            <person name="Berretta A.A."/>
            <person name="Barud H.S."/>
            <person name="Ribeiro S.J."/>
            <person name="Gonzalez-Garcia L.N."/>
            <person name="Zucchi T.D."/>
            <person name="Goldman G.H."/>
            <person name="Riano-Pachon D.M."/>
        </authorList>
    </citation>
    <scope>NUCLEOTIDE SEQUENCE [LARGE SCALE GENOMIC DNA]</scope>
    <source>
        <strain evidence="3 4">AF2</strain>
    </source>
</reference>
<protein>
    <submittedName>
        <fullName evidence="3">MucR family transcriptional regulator</fullName>
    </submittedName>
</protein>
<evidence type="ECO:0000256" key="2">
    <source>
        <dbReference type="SAM" id="MobiDB-lite"/>
    </source>
</evidence>
<name>A0A0N1FI35_9PROT</name>
<sequence>MDQSDELSPAIVIAMSDIVAAHLGNANTSLPTENVPAFIRDVYAAIRETAPGPAESKITPRQQPAVPVAQSVFPDHLVCLEDGKKLKMLKRHLQTRYGMTPAQYREKWELPQDYPMVAPEYAKTRAALARDAGLGRKITASTAAPVEEKTTVAPSTDEATMEAPVDTTEPVAPVRKTTSRRASSASAETRSTAVPPKKKATRKASAPKAPAKPRATRKAGAKTKAGKA</sequence>
<evidence type="ECO:0000313" key="4">
    <source>
        <dbReference type="Proteomes" id="UP000031553"/>
    </source>
</evidence>
<feature type="compositionally biased region" description="Low complexity" evidence="2">
    <location>
        <begin position="180"/>
        <end position="195"/>
    </location>
</feature>
<dbReference type="Pfam" id="PF05443">
    <property type="entry name" value="ROS_MUCR"/>
    <property type="match status" value="1"/>
</dbReference>
<feature type="compositionally biased region" description="Basic residues" evidence="2">
    <location>
        <begin position="214"/>
        <end position="228"/>
    </location>
</feature>
<feature type="compositionally biased region" description="Low complexity" evidence="2">
    <location>
        <begin position="203"/>
        <end position="213"/>
    </location>
</feature>
<dbReference type="GO" id="GO:0003677">
    <property type="term" value="F:DNA binding"/>
    <property type="evidence" value="ECO:0007669"/>
    <property type="project" value="InterPro"/>
</dbReference>
<comment type="similarity">
    <text evidence="1">Belongs to the ros/MucR family.</text>
</comment>
<dbReference type="EMBL" id="JUFX02000268">
    <property type="protein sequence ID" value="KPH85018.1"/>
    <property type="molecule type" value="Genomic_DNA"/>
</dbReference>
<dbReference type="OrthoDB" id="7279495at2"/>
<dbReference type="Proteomes" id="UP000031553">
    <property type="component" value="Unassembled WGS sequence"/>
</dbReference>